<dbReference type="Proteomes" id="UP000623681">
    <property type="component" value="Unassembled WGS sequence"/>
</dbReference>
<organism evidence="3 4">
    <name type="scientific">Clostridium paridis</name>
    <dbReference type="NCBI Taxonomy" id="2803863"/>
    <lineage>
        <taxon>Bacteria</taxon>
        <taxon>Bacillati</taxon>
        <taxon>Bacillota</taxon>
        <taxon>Clostridia</taxon>
        <taxon>Eubacteriales</taxon>
        <taxon>Clostridiaceae</taxon>
        <taxon>Clostridium</taxon>
    </lineage>
</organism>
<dbReference type="InterPro" id="IPR047057">
    <property type="entry name" value="MerR_fam"/>
</dbReference>
<comment type="caution">
    <text evidence="3">The sequence shown here is derived from an EMBL/GenBank/DDBJ whole genome shotgun (WGS) entry which is preliminary data.</text>
</comment>
<dbReference type="EMBL" id="JAESWA010000022">
    <property type="protein sequence ID" value="MBL4932312.1"/>
    <property type="molecule type" value="Genomic_DNA"/>
</dbReference>
<dbReference type="Gene3D" id="1.10.1660.10">
    <property type="match status" value="1"/>
</dbReference>
<dbReference type="SMART" id="SM00422">
    <property type="entry name" value="HTH_MERR"/>
    <property type="match status" value="1"/>
</dbReference>
<accession>A0A937FHD6</accession>
<evidence type="ECO:0000313" key="3">
    <source>
        <dbReference type="EMBL" id="MBL4932312.1"/>
    </source>
</evidence>
<dbReference type="GO" id="GO:0003677">
    <property type="term" value="F:DNA binding"/>
    <property type="evidence" value="ECO:0007669"/>
    <property type="project" value="UniProtKB-KW"/>
</dbReference>
<sequence>MLTIGEFSKLCKVSSKTLRYYDSIDLIKPAWINKENEYRYYSIDQLEKIYLINKLKEYQFPLIEILNILNKNDDNYLKACIIEKQEYIRKQIERQNDILKQMQKDINIIESRNKFINICEDIKINIINTEPISILSIRRFIKEGEEGELFNELIPLIEGFKLHVYDKPISIYHNKEYVENSLVDMEMGVPVEETDNKYIRTLEGSLCIYTKYVGSYQRAQFVYNTLYKWKEEQNYEVIAPSYQKYIKGASDTDNPDEYITEIYIPVRKKYKIKNL</sequence>
<dbReference type="Pfam" id="PF13411">
    <property type="entry name" value="MerR_1"/>
    <property type="match status" value="1"/>
</dbReference>
<dbReference type="Gene3D" id="3.20.80.10">
    <property type="entry name" value="Regulatory factor, effector binding domain"/>
    <property type="match status" value="1"/>
</dbReference>
<evidence type="ECO:0000259" key="2">
    <source>
        <dbReference type="PROSITE" id="PS50937"/>
    </source>
</evidence>
<dbReference type="SMART" id="SM00871">
    <property type="entry name" value="AraC_E_bind"/>
    <property type="match status" value="1"/>
</dbReference>
<evidence type="ECO:0000256" key="1">
    <source>
        <dbReference type="ARBA" id="ARBA00023125"/>
    </source>
</evidence>
<dbReference type="PROSITE" id="PS50937">
    <property type="entry name" value="HTH_MERR_2"/>
    <property type="match status" value="1"/>
</dbReference>
<dbReference type="InterPro" id="IPR011256">
    <property type="entry name" value="Reg_factor_effector_dom_sf"/>
</dbReference>
<keyword evidence="4" id="KW-1185">Reference proteome</keyword>
<dbReference type="PANTHER" id="PTHR30204:SF97">
    <property type="entry name" value="MERR FAMILY REGULATORY PROTEIN"/>
    <property type="match status" value="1"/>
</dbReference>
<feature type="domain" description="HTH merR-type" evidence="2">
    <location>
        <begin position="1"/>
        <end position="71"/>
    </location>
</feature>
<dbReference type="PANTHER" id="PTHR30204">
    <property type="entry name" value="REDOX-CYCLING DRUG-SENSING TRANSCRIPTIONAL ACTIVATOR SOXR"/>
    <property type="match status" value="1"/>
</dbReference>
<dbReference type="InterPro" id="IPR000551">
    <property type="entry name" value="MerR-type_HTH_dom"/>
</dbReference>
<keyword evidence="1" id="KW-0238">DNA-binding</keyword>
<protein>
    <submittedName>
        <fullName evidence="3">MerR family transcriptional regulator</fullName>
    </submittedName>
</protein>
<dbReference type="SUPFAM" id="SSF55136">
    <property type="entry name" value="Probable bacterial effector-binding domain"/>
    <property type="match status" value="1"/>
</dbReference>
<dbReference type="InterPro" id="IPR009061">
    <property type="entry name" value="DNA-bd_dom_put_sf"/>
</dbReference>
<dbReference type="AlphaFoldDB" id="A0A937FHD6"/>
<dbReference type="GO" id="GO:0003700">
    <property type="term" value="F:DNA-binding transcription factor activity"/>
    <property type="evidence" value="ECO:0007669"/>
    <property type="project" value="InterPro"/>
</dbReference>
<reference evidence="3" key="1">
    <citation type="submission" date="2021-01" db="EMBL/GenBank/DDBJ databases">
        <title>Genome public.</title>
        <authorList>
            <person name="Liu C."/>
            <person name="Sun Q."/>
        </authorList>
    </citation>
    <scope>NUCLEOTIDE SEQUENCE</scope>
    <source>
        <strain evidence="3">YIM B02565</strain>
    </source>
</reference>
<proteinExistence type="predicted"/>
<gene>
    <name evidence="3" type="ORF">JK634_10880</name>
</gene>
<dbReference type="InterPro" id="IPR010499">
    <property type="entry name" value="AraC_E-bd"/>
</dbReference>
<evidence type="ECO:0000313" key="4">
    <source>
        <dbReference type="Proteomes" id="UP000623681"/>
    </source>
</evidence>
<name>A0A937FHD6_9CLOT</name>
<dbReference type="Pfam" id="PF06445">
    <property type="entry name" value="GyrI-like"/>
    <property type="match status" value="1"/>
</dbReference>
<dbReference type="InterPro" id="IPR029442">
    <property type="entry name" value="GyrI-like"/>
</dbReference>
<dbReference type="RefSeq" id="WP_202767677.1">
    <property type="nucleotide sequence ID" value="NZ_JAESWA010000022.1"/>
</dbReference>
<dbReference type="SUPFAM" id="SSF46955">
    <property type="entry name" value="Putative DNA-binding domain"/>
    <property type="match status" value="1"/>
</dbReference>
<dbReference type="CDD" id="cd01107">
    <property type="entry name" value="HTH_BmrR"/>
    <property type="match status" value="1"/>
</dbReference>